<dbReference type="Proteomes" id="UP001317191">
    <property type="component" value="Unassembled WGS sequence"/>
</dbReference>
<dbReference type="InterPro" id="IPR025381">
    <property type="entry name" value="DUF4296"/>
</dbReference>
<dbReference type="RefSeq" id="WP_250593022.1">
    <property type="nucleotide sequence ID" value="NZ_JAMLJM010000007.1"/>
</dbReference>
<dbReference type="EMBL" id="JAMLJM010000007">
    <property type="protein sequence ID" value="MCL9809570.1"/>
    <property type="molecule type" value="Genomic_DNA"/>
</dbReference>
<comment type="caution">
    <text evidence="3">The sequence shown here is derived from an EMBL/GenBank/DDBJ whole genome shotgun (WGS) entry which is preliminary data.</text>
</comment>
<reference evidence="3 4" key="1">
    <citation type="submission" date="2022-05" db="EMBL/GenBank/DDBJ databases">
        <title>Flavobacterium sp., isolated from activated sludge.</title>
        <authorList>
            <person name="Ran Q."/>
        </authorList>
    </citation>
    <scope>NUCLEOTIDE SEQUENCE [LARGE SCALE GENOMIC DNA]</scope>
    <source>
        <strain evidence="3 4">HXWNR70</strain>
    </source>
</reference>
<dbReference type="Pfam" id="PF14129">
    <property type="entry name" value="DUF4296"/>
    <property type="match status" value="1"/>
</dbReference>
<name>A0ABT0TQ06_9FLAO</name>
<evidence type="ECO:0000256" key="1">
    <source>
        <dbReference type="SAM" id="MobiDB-lite"/>
    </source>
</evidence>
<accession>A0ABT0TQ06</accession>
<gene>
    <name evidence="3" type="ORF">NAT50_09395</name>
</gene>
<feature type="compositionally biased region" description="Basic and acidic residues" evidence="1">
    <location>
        <begin position="114"/>
        <end position="129"/>
    </location>
</feature>
<proteinExistence type="predicted"/>
<feature type="domain" description="DUF4296" evidence="2">
    <location>
        <begin position="25"/>
        <end position="107"/>
    </location>
</feature>
<evidence type="ECO:0000313" key="3">
    <source>
        <dbReference type="EMBL" id="MCL9809570.1"/>
    </source>
</evidence>
<keyword evidence="4" id="KW-1185">Reference proteome</keyword>
<feature type="region of interest" description="Disordered" evidence="1">
    <location>
        <begin position="114"/>
        <end position="138"/>
    </location>
</feature>
<evidence type="ECO:0000313" key="4">
    <source>
        <dbReference type="Proteomes" id="UP001317191"/>
    </source>
</evidence>
<evidence type="ECO:0000259" key="2">
    <source>
        <dbReference type="Pfam" id="PF14129"/>
    </source>
</evidence>
<sequence length="138" mass="16242">MKKILFLLLSVPFLSCNPNQSVEKPKKLIEEETMEAILYDLALLQALKGYNPQKLAENNINPKTYIYQKYKIDSLQFVENNRYYSADVENYKKMFDRVIERLDTEKKAADKIVQKETKAEEKKRKDSITKARKQTSNN</sequence>
<protein>
    <submittedName>
        <fullName evidence="3">DUF4296 domain-containing protein</fullName>
    </submittedName>
</protein>
<organism evidence="3 4">
    <name type="scientific">Flavobacterium luminosum</name>
    <dbReference type="NCBI Taxonomy" id="2949086"/>
    <lineage>
        <taxon>Bacteria</taxon>
        <taxon>Pseudomonadati</taxon>
        <taxon>Bacteroidota</taxon>
        <taxon>Flavobacteriia</taxon>
        <taxon>Flavobacteriales</taxon>
        <taxon>Flavobacteriaceae</taxon>
        <taxon>Flavobacterium</taxon>
    </lineage>
</organism>